<dbReference type="Proteomes" id="UP000003959">
    <property type="component" value="Unassembled WGS sequence"/>
</dbReference>
<dbReference type="HOGENOM" id="CLU_189775_3_0_3"/>
<dbReference type="EMBL" id="GL890927">
    <property type="protein sequence ID" value="EGJ32197.1"/>
    <property type="molecule type" value="Genomic_DNA"/>
</dbReference>
<accession>F4XT22</accession>
<protein>
    <submittedName>
        <fullName evidence="1">Uncharacterized protein</fullName>
    </submittedName>
</protein>
<dbReference type="AlphaFoldDB" id="F4XT22"/>
<gene>
    <name evidence="1" type="ORF">LYNGBM3L_27490</name>
</gene>
<organism evidence="1 2">
    <name type="scientific">Moorena producens 3L</name>
    <dbReference type="NCBI Taxonomy" id="489825"/>
    <lineage>
        <taxon>Bacteria</taxon>
        <taxon>Bacillati</taxon>
        <taxon>Cyanobacteriota</taxon>
        <taxon>Cyanophyceae</taxon>
        <taxon>Coleofasciculales</taxon>
        <taxon>Coleofasciculaceae</taxon>
        <taxon>Moorena</taxon>
    </lineage>
</organism>
<proteinExistence type="predicted"/>
<evidence type="ECO:0000313" key="2">
    <source>
        <dbReference type="Proteomes" id="UP000003959"/>
    </source>
</evidence>
<keyword evidence="2" id="KW-1185">Reference proteome</keyword>
<name>F4XT22_9CYAN</name>
<evidence type="ECO:0000313" key="1">
    <source>
        <dbReference type="EMBL" id="EGJ32197.1"/>
    </source>
</evidence>
<reference evidence="2" key="1">
    <citation type="journal article" date="2011" name="Proc. Natl. Acad. Sci. U.S.A.">
        <title>Genomic insights into the physiology and ecology of the marine filamentous cyanobacterium Lyngbya majuscula.</title>
        <authorList>
            <person name="Jones A.C."/>
            <person name="Monroe E.A."/>
            <person name="Podell S."/>
            <person name="Hess W.R."/>
            <person name="Klages S."/>
            <person name="Esquenazi E."/>
            <person name="Niessen S."/>
            <person name="Hoover H."/>
            <person name="Rothmann M."/>
            <person name="Lasken R.S."/>
            <person name="Yates J.R.III."/>
            <person name="Reinhardt R."/>
            <person name="Kube M."/>
            <person name="Burkart M.D."/>
            <person name="Allen E.E."/>
            <person name="Dorrestein P.C."/>
            <person name="Gerwick W.H."/>
            <person name="Gerwick L."/>
        </authorList>
    </citation>
    <scope>NUCLEOTIDE SEQUENCE [LARGE SCALE GENOMIC DNA]</scope>
    <source>
        <strain evidence="2">3L</strain>
    </source>
</reference>
<sequence length="43" mass="4897">MTPSEREELEACLIRASEILYNNTDTDSLESLADIEITVRQQV</sequence>